<feature type="compositionally biased region" description="Polar residues" evidence="2">
    <location>
        <begin position="67"/>
        <end position="82"/>
    </location>
</feature>
<dbReference type="RefSeq" id="WP_116226204.1">
    <property type="nucleotide sequence ID" value="NZ_AP018437.1"/>
</dbReference>
<dbReference type="Pfam" id="PF13399">
    <property type="entry name" value="LytR_C"/>
    <property type="match status" value="1"/>
</dbReference>
<evidence type="ECO:0000256" key="1">
    <source>
        <dbReference type="ARBA" id="ARBA00006068"/>
    </source>
</evidence>
<organism evidence="5 6">
    <name type="scientific">Pelolinea submarina</name>
    <dbReference type="NCBI Taxonomy" id="913107"/>
    <lineage>
        <taxon>Bacteria</taxon>
        <taxon>Bacillati</taxon>
        <taxon>Chloroflexota</taxon>
        <taxon>Anaerolineae</taxon>
        <taxon>Anaerolineales</taxon>
        <taxon>Anaerolineaceae</taxon>
        <taxon>Pelolinea</taxon>
    </lineage>
</organism>
<dbReference type="AlphaFoldDB" id="A0A347ZWX3"/>
<comment type="caution">
    <text evidence="5">The sequence shown here is derived from an EMBL/GenBank/DDBJ whole genome shotgun (WGS) entry which is preliminary data.</text>
</comment>
<comment type="similarity">
    <text evidence="1">Belongs to the LytR/CpsA/Psr (LCP) family.</text>
</comment>
<evidence type="ECO:0000256" key="2">
    <source>
        <dbReference type="SAM" id="MobiDB-lite"/>
    </source>
</evidence>
<dbReference type="InterPro" id="IPR027381">
    <property type="entry name" value="LytR/CpsA/Psr_C"/>
</dbReference>
<dbReference type="Gene3D" id="3.40.630.190">
    <property type="entry name" value="LCP protein"/>
    <property type="match status" value="1"/>
</dbReference>
<dbReference type="NCBIfam" id="TIGR00350">
    <property type="entry name" value="lytR_cpsA_psr"/>
    <property type="match status" value="1"/>
</dbReference>
<dbReference type="InterPro" id="IPR004474">
    <property type="entry name" value="LytR_CpsA_psr"/>
</dbReference>
<evidence type="ECO:0000313" key="5">
    <source>
        <dbReference type="EMBL" id="REG05547.1"/>
    </source>
</evidence>
<dbReference type="OrthoDB" id="305468at2"/>
<name>A0A347ZWX3_9CHLR</name>
<dbReference type="InterPro" id="IPR050922">
    <property type="entry name" value="LytR/CpsA/Psr_CW_biosynth"/>
</dbReference>
<proteinExistence type="inferred from homology"/>
<dbReference type="PANTHER" id="PTHR33392:SF6">
    <property type="entry name" value="POLYISOPRENYL-TEICHOIC ACID--PEPTIDOGLYCAN TEICHOIC ACID TRANSFERASE TAGU"/>
    <property type="match status" value="1"/>
</dbReference>
<feature type="region of interest" description="Disordered" evidence="2">
    <location>
        <begin position="67"/>
        <end position="87"/>
    </location>
</feature>
<feature type="domain" description="Cell envelope-related transcriptional attenuator" evidence="3">
    <location>
        <begin position="113"/>
        <end position="268"/>
    </location>
</feature>
<protein>
    <submittedName>
        <fullName evidence="5">LytR family transcriptional attenuator</fullName>
    </submittedName>
</protein>
<accession>A0A347ZWX3</accession>
<evidence type="ECO:0000259" key="4">
    <source>
        <dbReference type="Pfam" id="PF13399"/>
    </source>
</evidence>
<dbReference type="Pfam" id="PF03816">
    <property type="entry name" value="LytR_cpsA_psr"/>
    <property type="match status" value="1"/>
</dbReference>
<gene>
    <name evidence="5" type="ORF">DFR64_2956</name>
</gene>
<keyword evidence="6" id="KW-1185">Reference proteome</keyword>
<dbReference type="EMBL" id="QUMS01000005">
    <property type="protein sequence ID" value="REG05547.1"/>
    <property type="molecule type" value="Genomic_DNA"/>
</dbReference>
<evidence type="ECO:0000259" key="3">
    <source>
        <dbReference type="Pfam" id="PF03816"/>
    </source>
</evidence>
<evidence type="ECO:0000313" key="6">
    <source>
        <dbReference type="Proteomes" id="UP000256388"/>
    </source>
</evidence>
<sequence>MKNFFKRISLKFKAMDSLTKIFFSLFVVLALVTGVVAFNSVRNLTSTMTILDLPGAPVLENLLNNNGTAESPSSGMSQSAAVSTPEPWDGSSRVTILLLGLDYNDWRAGQTPHSDTMMLLTIDPVNKTAAMMSLPRDLWVNIPGFDYGRINEAYFDGESYSLPGGGPELARQTVEQFIGVPITYYVVMDFYTVIDIIDEVGGVELIPDQDVVVEKFGGGEEQTLVAGQKYVLDGALALAYARERHTSGGDVDRARRQQQLILAFRKRILKYQDLPTFISKIPAIYQDLSSGISTNMNVDDAVKLGVLALSLNSDNISRAVINYEMVIQATSPDGEAILKPIPDKIRALRDEVFAGGGTMSPMAVASSGSSLVKDEAAGVVIWNGSGDSSLGTRTSDYLTSQGISVIQVADVDYTPATKIEIFDGKPYTVNFLSTLMGVASANIWNSYDPTAGADIRVTLGGDWAANNTLP</sequence>
<dbReference type="PANTHER" id="PTHR33392">
    <property type="entry name" value="POLYISOPRENYL-TEICHOIC ACID--PEPTIDOGLYCAN TEICHOIC ACID TRANSFERASE TAGU"/>
    <property type="match status" value="1"/>
</dbReference>
<reference evidence="5 6" key="1">
    <citation type="submission" date="2018-08" db="EMBL/GenBank/DDBJ databases">
        <title>Genomic Encyclopedia of Type Strains, Phase IV (KMG-IV): sequencing the most valuable type-strain genomes for metagenomic binning, comparative biology and taxonomic classification.</title>
        <authorList>
            <person name="Goeker M."/>
        </authorList>
    </citation>
    <scope>NUCLEOTIDE SEQUENCE [LARGE SCALE GENOMIC DNA]</scope>
    <source>
        <strain evidence="5 6">DSM 23923</strain>
    </source>
</reference>
<dbReference type="Proteomes" id="UP000256388">
    <property type="component" value="Unassembled WGS sequence"/>
</dbReference>
<feature type="domain" description="LytR/CpsA/Psr regulator C-terminal" evidence="4">
    <location>
        <begin position="379"/>
        <end position="463"/>
    </location>
</feature>